<protein>
    <recommendedName>
        <fullName evidence="5">Cell surface protein</fullName>
    </recommendedName>
</protein>
<dbReference type="RefSeq" id="WP_006826334.1">
    <property type="nucleotide sequence ID" value="NZ_AOIL01000048.1"/>
</dbReference>
<dbReference type="STRING" id="1230458.C484_13126"/>
<evidence type="ECO:0000313" key="4">
    <source>
        <dbReference type="Proteomes" id="UP000011648"/>
    </source>
</evidence>
<keyword evidence="2" id="KW-0472">Membrane</keyword>
<keyword evidence="2" id="KW-1133">Transmembrane helix</keyword>
<sequence length="277" mass="27503">MYRHDSEPISETRDQSRTQSRSRIADADWSRRLSRAVVAALAIGIVLGLGVVAPVSGAGSTAGVASSGIATAEASTSASVAADEPELVVSNGTIAPGDTGTHRIALTDAPDGLAGYKLELEFSSEGAARVANASYPERFGLTTDPIVSADGQSLAVEAADLDDEIAAGATNVTLARIEVDGVEAGTTDLQVAAMQVDADGGSPVEPAVEAGTVTVGDGGTEAGHNRSADGDAESDGSGTDSGLLTDTPAESLPGFTGTLALVAVVAAIAVGTAARRD</sequence>
<keyword evidence="4" id="KW-1185">Reference proteome</keyword>
<dbReference type="EMBL" id="AOIL01000048">
    <property type="protein sequence ID" value="ELY89946.1"/>
    <property type="molecule type" value="Genomic_DNA"/>
</dbReference>
<dbReference type="AlphaFoldDB" id="L9ZV35"/>
<comment type="caution">
    <text evidence="3">The sequence shown here is derived from an EMBL/GenBank/DDBJ whole genome shotgun (WGS) entry which is preliminary data.</text>
</comment>
<dbReference type="PATRIC" id="fig|1230458.4.peg.2648"/>
<proteinExistence type="predicted"/>
<evidence type="ECO:0000256" key="2">
    <source>
        <dbReference type="SAM" id="Phobius"/>
    </source>
</evidence>
<dbReference type="OrthoDB" id="205091at2157"/>
<accession>L9ZV35</accession>
<name>L9ZV35_9EURY</name>
<reference evidence="3 4" key="1">
    <citation type="journal article" date="2014" name="PLoS Genet.">
        <title>Phylogenetically driven sequencing of extremely halophilic archaea reveals strategies for static and dynamic osmo-response.</title>
        <authorList>
            <person name="Becker E.A."/>
            <person name="Seitzer P.M."/>
            <person name="Tritt A."/>
            <person name="Larsen D."/>
            <person name="Krusor M."/>
            <person name="Yao A.I."/>
            <person name="Wu D."/>
            <person name="Madern D."/>
            <person name="Eisen J.A."/>
            <person name="Darling A.E."/>
            <person name="Facciotti M.T."/>
        </authorList>
    </citation>
    <scope>NUCLEOTIDE SEQUENCE [LARGE SCALE GENOMIC DNA]</scope>
    <source>
        <strain evidence="3 4">DSM 12281</strain>
    </source>
</reference>
<feature type="region of interest" description="Disordered" evidence="1">
    <location>
        <begin position="1"/>
        <end position="25"/>
    </location>
</feature>
<organism evidence="3 4">
    <name type="scientific">Natrialba taiwanensis DSM 12281</name>
    <dbReference type="NCBI Taxonomy" id="1230458"/>
    <lineage>
        <taxon>Archaea</taxon>
        <taxon>Methanobacteriati</taxon>
        <taxon>Methanobacteriota</taxon>
        <taxon>Stenosarchaea group</taxon>
        <taxon>Halobacteria</taxon>
        <taxon>Halobacteriales</taxon>
        <taxon>Natrialbaceae</taxon>
        <taxon>Natrialba</taxon>
    </lineage>
</organism>
<feature type="region of interest" description="Disordered" evidence="1">
    <location>
        <begin position="200"/>
        <end position="249"/>
    </location>
</feature>
<evidence type="ECO:0008006" key="5">
    <source>
        <dbReference type="Google" id="ProtNLM"/>
    </source>
</evidence>
<gene>
    <name evidence="3" type="ORF">C484_13126</name>
</gene>
<keyword evidence="2" id="KW-0812">Transmembrane</keyword>
<feature type="transmembrane region" description="Helical" evidence="2">
    <location>
        <begin position="33"/>
        <end position="53"/>
    </location>
</feature>
<feature type="compositionally biased region" description="Basic and acidic residues" evidence="1">
    <location>
        <begin position="1"/>
        <end position="16"/>
    </location>
</feature>
<feature type="transmembrane region" description="Helical" evidence="2">
    <location>
        <begin position="254"/>
        <end position="274"/>
    </location>
</feature>
<evidence type="ECO:0000256" key="1">
    <source>
        <dbReference type="SAM" id="MobiDB-lite"/>
    </source>
</evidence>
<dbReference type="Proteomes" id="UP000011648">
    <property type="component" value="Unassembled WGS sequence"/>
</dbReference>
<evidence type="ECO:0000313" key="3">
    <source>
        <dbReference type="EMBL" id="ELY89946.1"/>
    </source>
</evidence>